<evidence type="ECO:0000256" key="1">
    <source>
        <dbReference type="ARBA" id="ARBA00022723"/>
    </source>
</evidence>
<feature type="compositionally biased region" description="Acidic residues" evidence="6">
    <location>
        <begin position="104"/>
        <end position="114"/>
    </location>
</feature>
<evidence type="ECO:0000256" key="5">
    <source>
        <dbReference type="PROSITE-ProRule" id="PRU00322"/>
    </source>
</evidence>
<dbReference type="InterPro" id="IPR005135">
    <property type="entry name" value="Endo/exonuclease/phosphatase"/>
</dbReference>
<keyword evidence="1" id="KW-0479">Metal-binding</keyword>
<organism evidence="8 9">
    <name type="scientific">Oryza sativa subsp. indica</name>
    <name type="common">Rice</name>
    <dbReference type="NCBI Taxonomy" id="39946"/>
    <lineage>
        <taxon>Eukaryota</taxon>
        <taxon>Viridiplantae</taxon>
        <taxon>Streptophyta</taxon>
        <taxon>Embryophyta</taxon>
        <taxon>Tracheophyta</taxon>
        <taxon>Spermatophyta</taxon>
        <taxon>Magnoliopsida</taxon>
        <taxon>Liliopsida</taxon>
        <taxon>Poales</taxon>
        <taxon>Poaceae</taxon>
        <taxon>BOP clade</taxon>
        <taxon>Oryzoideae</taxon>
        <taxon>Oryzeae</taxon>
        <taxon>Oryzinae</taxon>
        <taxon>Oryza</taxon>
        <taxon>Oryza sativa</taxon>
    </lineage>
</organism>
<dbReference type="GO" id="GO:0005737">
    <property type="term" value="C:cytoplasm"/>
    <property type="evidence" value="ECO:0007669"/>
    <property type="project" value="TreeGrafter"/>
</dbReference>
<keyword evidence="9" id="KW-1185">Reference proteome</keyword>
<keyword evidence="2 5" id="KW-0863">Zinc-finger</keyword>
<feature type="domain" description="RanBP2-type" evidence="7">
    <location>
        <begin position="42"/>
        <end position="74"/>
    </location>
</feature>
<dbReference type="FunFam" id="3.60.10.10:FF:000058">
    <property type="entry name" value="Tyrosyl-DNA phosphodiesterase 2"/>
    <property type="match status" value="1"/>
</dbReference>
<dbReference type="InterPro" id="IPR036691">
    <property type="entry name" value="Endo/exonu/phosph_ase_sf"/>
</dbReference>
<dbReference type="GO" id="GO:0003697">
    <property type="term" value="F:single-stranded DNA binding"/>
    <property type="evidence" value="ECO:0007669"/>
    <property type="project" value="TreeGrafter"/>
</dbReference>
<sequence>MLSLSPAAAPPPPPAAAAAAAEASWECDPCACAATAGSPCGSCGAPPPWACARCTLLNPSGSGVCSACEAARPVEVDAENDGDDPASSPPPPRARKKRVREACADEEEEEEGEGADGAGSPRPSDAAAAKKKKFENNLNKKTFKIMTYNVWIREDIELHRRLGALGDLIQLHNPDFICFQEVTPYIYQLMEKSDWWQEYKCLLSHEMAMRKSHFCMQVPGNKENEKIEPLPVVVLHPPARGLPPNLEAKLAGRMSKLPVSESNPIPFSKSIMKRELCVAVVKTGEIHLAVGTSHLESPCPLPPLWDLKYSEKRVAQAKQSLEILGQLRNAIFCGDMNWEDKVDGPFPLPDGWIDAWVELKPGDNGWTYDTKANAMLSANFKQQKRPDRFVCKLSDFKIDDIEMIGKEAIPGVVYYKEKIVRKEFHKLELPVLPSKHLGLVLTIYSSGRHL</sequence>
<reference evidence="8 9" key="1">
    <citation type="journal article" date="2005" name="PLoS Biol.">
        <title>The genomes of Oryza sativa: a history of duplications.</title>
        <authorList>
            <person name="Yu J."/>
            <person name="Wang J."/>
            <person name="Lin W."/>
            <person name="Li S."/>
            <person name="Li H."/>
            <person name="Zhou J."/>
            <person name="Ni P."/>
            <person name="Dong W."/>
            <person name="Hu S."/>
            <person name="Zeng C."/>
            <person name="Zhang J."/>
            <person name="Zhang Y."/>
            <person name="Li R."/>
            <person name="Xu Z."/>
            <person name="Li S."/>
            <person name="Li X."/>
            <person name="Zheng H."/>
            <person name="Cong L."/>
            <person name="Lin L."/>
            <person name="Yin J."/>
            <person name="Geng J."/>
            <person name="Li G."/>
            <person name="Shi J."/>
            <person name="Liu J."/>
            <person name="Lv H."/>
            <person name="Li J."/>
            <person name="Wang J."/>
            <person name="Deng Y."/>
            <person name="Ran L."/>
            <person name="Shi X."/>
            <person name="Wang X."/>
            <person name="Wu Q."/>
            <person name="Li C."/>
            <person name="Ren X."/>
            <person name="Wang J."/>
            <person name="Wang X."/>
            <person name="Li D."/>
            <person name="Liu D."/>
            <person name="Zhang X."/>
            <person name="Ji Z."/>
            <person name="Zhao W."/>
            <person name="Sun Y."/>
            <person name="Zhang Z."/>
            <person name="Bao J."/>
            <person name="Han Y."/>
            <person name="Dong L."/>
            <person name="Ji J."/>
            <person name="Chen P."/>
            <person name="Wu S."/>
            <person name="Liu J."/>
            <person name="Xiao Y."/>
            <person name="Bu D."/>
            <person name="Tan J."/>
            <person name="Yang L."/>
            <person name="Ye C."/>
            <person name="Zhang J."/>
            <person name="Xu J."/>
            <person name="Zhou Y."/>
            <person name="Yu Y."/>
            <person name="Zhang B."/>
            <person name="Zhuang S."/>
            <person name="Wei H."/>
            <person name="Liu B."/>
            <person name="Lei M."/>
            <person name="Yu H."/>
            <person name="Li Y."/>
            <person name="Xu H."/>
            <person name="Wei S."/>
            <person name="He X."/>
            <person name="Fang L."/>
            <person name="Zhang Z."/>
            <person name="Zhang Y."/>
            <person name="Huang X."/>
            <person name="Su Z."/>
            <person name="Tong W."/>
            <person name="Li J."/>
            <person name="Tong Z."/>
            <person name="Li S."/>
            <person name="Ye J."/>
            <person name="Wang L."/>
            <person name="Fang L."/>
            <person name="Lei T."/>
            <person name="Chen C."/>
            <person name="Chen H."/>
            <person name="Xu Z."/>
            <person name="Li H."/>
            <person name="Huang H."/>
            <person name="Zhang F."/>
            <person name="Xu H."/>
            <person name="Li N."/>
            <person name="Zhao C."/>
            <person name="Li S."/>
            <person name="Dong L."/>
            <person name="Huang Y."/>
            <person name="Li L."/>
            <person name="Xi Y."/>
            <person name="Qi Q."/>
            <person name="Li W."/>
            <person name="Zhang B."/>
            <person name="Hu W."/>
            <person name="Zhang Y."/>
            <person name="Tian X."/>
            <person name="Jiao Y."/>
            <person name="Liang X."/>
            <person name="Jin J."/>
            <person name="Gao L."/>
            <person name="Zheng W."/>
            <person name="Hao B."/>
            <person name="Liu S."/>
            <person name="Wang W."/>
            <person name="Yuan L."/>
            <person name="Cao M."/>
            <person name="McDermott J."/>
            <person name="Samudrala R."/>
            <person name="Wang J."/>
            <person name="Wong G.K."/>
            <person name="Yang H."/>
        </authorList>
    </citation>
    <scope>NUCLEOTIDE SEQUENCE [LARGE SCALE GENOMIC DNA]</scope>
    <source>
        <strain evidence="9">cv. 93-11</strain>
    </source>
</reference>
<dbReference type="GO" id="GO:0070260">
    <property type="term" value="F:5'-tyrosyl-DNA phosphodiesterase activity"/>
    <property type="evidence" value="ECO:0007669"/>
    <property type="project" value="TreeGrafter"/>
</dbReference>
<evidence type="ECO:0000259" key="7">
    <source>
        <dbReference type="PROSITE" id="PS50199"/>
    </source>
</evidence>
<keyword evidence="4" id="KW-0862">Zinc</keyword>
<dbReference type="GO" id="GO:0008270">
    <property type="term" value="F:zinc ion binding"/>
    <property type="evidence" value="ECO:0007669"/>
    <property type="project" value="UniProtKB-KW"/>
</dbReference>
<dbReference type="PROSITE" id="PS01358">
    <property type="entry name" value="ZF_RANBP2_1"/>
    <property type="match status" value="1"/>
</dbReference>
<accession>A2Z716</accession>
<dbReference type="SUPFAM" id="SSF56219">
    <property type="entry name" value="DNase I-like"/>
    <property type="match status" value="1"/>
</dbReference>
<dbReference type="AlphaFoldDB" id="A2Z716"/>
<dbReference type="InterPro" id="IPR051547">
    <property type="entry name" value="TDP2-like"/>
</dbReference>
<dbReference type="OMA" id="IMMSNDK"/>
<dbReference type="EMBL" id="CM000135">
    <property type="protein sequence ID" value="EAY78400.1"/>
    <property type="molecule type" value="Genomic_DNA"/>
</dbReference>
<evidence type="ECO:0000256" key="3">
    <source>
        <dbReference type="ARBA" id="ARBA00022801"/>
    </source>
</evidence>
<evidence type="ECO:0000313" key="8">
    <source>
        <dbReference type="EMBL" id="EAY78400.1"/>
    </source>
</evidence>
<dbReference type="Pfam" id="PF03372">
    <property type="entry name" value="Exo_endo_phos"/>
    <property type="match status" value="1"/>
</dbReference>
<name>A2Z716_ORYSI</name>
<dbReference type="PANTHER" id="PTHR15822">
    <property type="entry name" value="TRAF AND TNF RECEPTOR-ASSOCIATED PROTEIN"/>
    <property type="match status" value="1"/>
</dbReference>
<dbReference type="SMART" id="SM00547">
    <property type="entry name" value="ZnF_RBZ"/>
    <property type="match status" value="1"/>
</dbReference>
<dbReference type="GO" id="GO:0006302">
    <property type="term" value="P:double-strand break repair"/>
    <property type="evidence" value="ECO:0007669"/>
    <property type="project" value="TreeGrafter"/>
</dbReference>
<dbReference type="STRING" id="39946.A2Z716"/>
<dbReference type="PANTHER" id="PTHR15822:SF18">
    <property type="entry name" value="ENDONUCLEASE_EXONUCLEASE_PHOSPHATASE FAMILY PROTEIN"/>
    <property type="match status" value="1"/>
</dbReference>
<dbReference type="FunFam" id="3.60.10.10:FF:000178">
    <property type="entry name" value="Tyrosyl-DNA phosphodiesterase 2"/>
    <property type="match status" value="1"/>
</dbReference>
<dbReference type="CDD" id="cd09080">
    <property type="entry name" value="TDP2"/>
    <property type="match status" value="1"/>
</dbReference>
<keyword evidence="3" id="KW-0378">Hydrolase</keyword>
<dbReference type="HOGENOM" id="CLU_050478_0_1_1"/>
<feature type="region of interest" description="Disordered" evidence="6">
    <location>
        <begin position="76"/>
        <end position="131"/>
    </location>
</feature>
<dbReference type="InterPro" id="IPR001876">
    <property type="entry name" value="Znf_RanBP2"/>
</dbReference>
<dbReference type="Proteomes" id="UP000007015">
    <property type="component" value="Chromosome 10"/>
</dbReference>
<dbReference type="Gene3D" id="3.60.10.10">
    <property type="entry name" value="Endonuclease/exonuclease/phosphatase"/>
    <property type="match status" value="2"/>
</dbReference>
<dbReference type="Gramene" id="BGIOSGA032873-TA">
    <property type="protein sequence ID" value="BGIOSGA032873-PA"/>
    <property type="gene ID" value="BGIOSGA032873"/>
</dbReference>
<protein>
    <recommendedName>
        <fullName evidence="7">RanBP2-type domain-containing protein</fullName>
    </recommendedName>
</protein>
<gene>
    <name evidence="8" type="ORF">OsI_33487</name>
</gene>
<evidence type="ECO:0000256" key="2">
    <source>
        <dbReference type="ARBA" id="ARBA00022771"/>
    </source>
</evidence>
<evidence type="ECO:0000256" key="6">
    <source>
        <dbReference type="SAM" id="MobiDB-lite"/>
    </source>
</evidence>
<evidence type="ECO:0000256" key="4">
    <source>
        <dbReference type="ARBA" id="ARBA00022833"/>
    </source>
</evidence>
<dbReference type="PROSITE" id="PS50199">
    <property type="entry name" value="ZF_RANBP2_2"/>
    <property type="match status" value="1"/>
</dbReference>
<proteinExistence type="predicted"/>
<evidence type="ECO:0000313" key="9">
    <source>
        <dbReference type="Proteomes" id="UP000007015"/>
    </source>
</evidence>
<dbReference type="Gene3D" id="2.30.30.380">
    <property type="entry name" value="Zn-finger domain of Sec23/24"/>
    <property type="match status" value="1"/>
</dbReference>